<feature type="domain" description="Baseplate J-like C-terminal" evidence="1">
    <location>
        <begin position="187"/>
        <end position="229"/>
    </location>
</feature>
<sequence length="275" mass="29313">MARTIATIQAAIAADRAARPELAGLTSPSATAIYRQIEYVVAVAHWVHETLWDRFRQAVEAFVASAPVGTPAWYADQALLFQVDEPLVVLPTGRLGYESDLPASRIIQRATAKENAQTGRLFIKVAKAGAQPGTLAALSAAEKVQVEGYYDKVGFVGVRLQIISEAADRLRVAGNIYYDPLLPVAPLKVAVVAAIEGYLAGLAFDGVVYLSKLIDAIQAVPGITDVQLATVEGRSGANQPVTITRVYETIAGYIIGEDTPGHTLPETLTFVPDGQ</sequence>
<dbReference type="Proteomes" id="UP001501153">
    <property type="component" value="Unassembled WGS sequence"/>
</dbReference>
<name>A0ABP8I9E4_9BACT</name>
<comment type="caution">
    <text evidence="2">The sequence shown here is derived from an EMBL/GenBank/DDBJ whole genome shotgun (WGS) entry which is preliminary data.</text>
</comment>
<gene>
    <name evidence="2" type="ORF">GCM10023185_15650</name>
</gene>
<evidence type="ECO:0000313" key="2">
    <source>
        <dbReference type="EMBL" id="GAA4354195.1"/>
    </source>
</evidence>
<organism evidence="2 3">
    <name type="scientific">Hymenobacter saemangeumensis</name>
    <dbReference type="NCBI Taxonomy" id="1084522"/>
    <lineage>
        <taxon>Bacteria</taxon>
        <taxon>Pseudomonadati</taxon>
        <taxon>Bacteroidota</taxon>
        <taxon>Cytophagia</taxon>
        <taxon>Cytophagales</taxon>
        <taxon>Hymenobacteraceae</taxon>
        <taxon>Hymenobacter</taxon>
    </lineage>
</organism>
<dbReference type="InterPro" id="IPR058530">
    <property type="entry name" value="Baseplate_J-like_C"/>
</dbReference>
<accession>A0ABP8I9E4</accession>
<evidence type="ECO:0000313" key="3">
    <source>
        <dbReference type="Proteomes" id="UP001501153"/>
    </source>
</evidence>
<evidence type="ECO:0000259" key="1">
    <source>
        <dbReference type="Pfam" id="PF26079"/>
    </source>
</evidence>
<keyword evidence="3" id="KW-1185">Reference proteome</keyword>
<proteinExistence type="predicted"/>
<dbReference type="Pfam" id="PF26079">
    <property type="entry name" value="Baseplate_J_C"/>
    <property type="match status" value="1"/>
</dbReference>
<dbReference type="RefSeq" id="WP_345235465.1">
    <property type="nucleotide sequence ID" value="NZ_BAABGZ010000016.1"/>
</dbReference>
<protein>
    <recommendedName>
        <fullName evidence="1">Baseplate J-like C-terminal domain-containing protein</fullName>
    </recommendedName>
</protein>
<dbReference type="EMBL" id="BAABGZ010000016">
    <property type="protein sequence ID" value="GAA4354195.1"/>
    <property type="molecule type" value="Genomic_DNA"/>
</dbReference>
<reference evidence="3" key="1">
    <citation type="journal article" date="2019" name="Int. J. Syst. Evol. Microbiol.">
        <title>The Global Catalogue of Microorganisms (GCM) 10K type strain sequencing project: providing services to taxonomists for standard genome sequencing and annotation.</title>
        <authorList>
            <consortium name="The Broad Institute Genomics Platform"/>
            <consortium name="The Broad Institute Genome Sequencing Center for Infectious Disease"/>
            <person name="Wu L."/>
            <person name="Ma J."/>
        </authorList>
    </citation>
    <scope>NUCLEOTIDE SEQUENCE [LARGE SCALE GENOMIC DNA]</scope>
    <source>
        <strain evidence="3">JCM 17923</strain>
    </source>
</reference>